<keyword evidence="3" id="KW-1185">Reference proteome</keyword>
<accession>A0A8J5HXX1</accession>
<gene>
    <name evidence="2" type="ORF">ZIOFF_006310</name>
</gene>
<comment type="caution">
    <text evidence="2">The sequence shown here is derived from an EMBL/GenBank/DDBJ whole genome shotgun (WGS) entry which is preliminary data.</text>
</comment>
<protein>
    <submittedName>
        <fullName evidence="2">Uncharacterized protein</fullName>
    </submittedName>
</protein>
<organism evidence="2 3">
    <name type="scientific">Zingiber officinale</name>
    <name type="common">Ginger</name>
    <name type="synonym">Amomum zingiber</name>
    <dbReference type="NCBI Taxonomy" id="94328"/>
    <lineage>
        <taxon>Eukaryota</taxon>
        <taxon>Viridiplantae</taxon>
        <taxon>Streptophyta</taxon>
        <taxon>Embryophyta</taxon>
        <taxon>Tracheophyta</taxon>
        <taxon>Spermatophyta</taxon>
        <taxon>Magnoliopsida</taxon>
        <taxon>Liliopsida</taxon>
        <taxon>Zingiberales</taxon>
        <taxon>Zingiberaceae</taxon>
        <taxon>Zingiber</taxon>
    </lineage>
</organism>
<dbReference type="AlphaFoldDB" id="A0A8J5HXX1"/>
<name>A0A8J5HXX1_ZINOF</name>
<proteinExistence type="predicted"/>
<sequence>MELLGPVVISENVEGKKVSDGEDGEMLRKEVSHSGFIHSKEGNGLSAVDFICQPSNAARQRSLADHQNQHDDNDEESGEGSPHCECCFFTVADLDAHRPPSPCRSHCSSRVDAPSPVCTTTTLVHVQPPTTVILSVATSSHSTVDASFVDTPTSCRVFRLNTGAIIREGIAVLPSVKWSYVLLHHHGLSSHCQPQPSTYLHLTPDRQCTNCRCHYSVAPPHHNRRLTTGEQSPLSFGLSTQATNTSNKRSRNYCFPHYEHPLAFLLSMYAIYACHIHCPVATPSAAQSTPLSLPLASIVVDGLASNYQLMSVHLSSEECLVIVGKAPFFPPTQGTYLCRHL</sequence>
<evidence type="ECO:0000256" key="1">
    <source>
        <dbReference type="SAM" id="MobiDB-lite"/>
    </source>
</evidence>
<reference evidence="2 3" key="1">
    <citation type="submission" date="2020-08" db="EMBL/GenBank/DDBJ databases">
        <title>Plant Genome Project.</title>
        <authorList>
            <person name="Zhang R.-G."/>
        </authorList>
    </citation>
    <scope>NUCLEOTIDE SEQUENCE [LARGE SCALE GENOMIC DNA]</scope>
    <source>
        <tissue evidence="2">Rhizome</tissue>
    </source>
</reference>
<evidence type="ECO:0000313" key="3">
    <source>
        <dbReference type="Proteomes" id="UP000734854"/>
    </source>
</evidence>
<dbReference type="EMBL" id="JACMSC010000002">
    <property type="protein sequence ID" value="KAG6532464.1"/>
    <property type="molecule type" value="Genomic_DNA"/>
</dbReference>
<feature type="compositionally biased region" description="Basic and acidic residues" evidence="1">
    <location>
        <begin position="62"/>
        <end position="71"/>
    </location>
</feature>
<dbReference type="Proteomes" id="UP000734854">
    <property type="component" value="Unassembled WGS sequence"/>
</dbReference>
<evidence type="ECO:0000313" key="2">
    <source>
        <dbReference type="EMBL" id="KAG6532464.1"/>
    </source>
</evidence>
<feature type="region of interest" description="Disordered" evidence="1">
    <location>
        <begin position="59"/>
        <end position="79"/>
    </location>
</feature>